<dbReference type="RefSeq" id="WP_068028407.1">
    <property type="nucleotide sequence ID" value="NZ_QQAZ01000006.1"/>
</dbReference>
<dbReference type="CDD" id="cd06171">
    <property type="entry name" value="Sigma70_r4"/>
    <property type="match status" value="1"/>
</dbReference>
<dbReference type="InterPro" id="IPR007627">
    <property type="entry name" value="RNA_pol_sigma70_r2"/>
</dbReference>
<dbReference type="InterPro" id="IPR032710">
    <property type="entry name" value="NTF2-like_dom_sf"/>
</dbReference>
<comment type="similarity">
    <text evidence="1">Belongs to the sigma-70 factor family. ECF subfamily.</text>
</comment>
<keyword evidence="4" id="KW-0731">Sigma factor</keyword>
<keyword evidence="5" id="KW-0238">DNA-binding</keyword>
<evidence type="ECO:0000259" key="7">
    <source>
        <dbReference type="Pfam" id="PF04542"/>
    </source>
</evidence>
<evidence type="ECO:0000256" key="2">
    <source>
        <dbReference type="ARBA" id="ARBA00011344"/>
    </source>
</evidence>
<dbReference type="NCBIfam" id="NF007214">
    <property type="entry name" value="PRK09636.1"/>
    <property type="match status" value="1"/>
</dbReference>
<dbReference type="Pfam" id="PF08281">
    <property type="entry name" value="Sigma70_r4_2"/>
    <property type="match status" value="1"/>
</dbReference>
<dbReference type="GO" id="GO:0016987">
    <property type="term" value="F:sigma factor activity"/>
    <property type="evidence" value="ECO:0007669"/>
    <property type="project" value="UniProtKB-KW"/>
</dbReference>
<dbReference type="PANTHER" id="PTHR30173">
    <property type="entry name" value="SIGMA 19 FACTOR"/>
    <property type="match status" value="1"/>
</dbReference>
<dbReference type="OrthoDB" id="3211555at2"/>
<dbReference type="Gene3D" id="1.10.1740.10">
    <property type="match status" value="1"/>
</dbReference>
<dbReference type="InterPro" id="IPR036388">
    <property type="entry name" value="WH-like_DNA-bd_sf"/>
</dbReference>
<dbReference type="InterPro" id="IPR013324">
    <property type="entry name" value="RNA_pol_sigma_r3/r4-like"/>
</dbReference>
<dbReference type="Gene3D" id="3.10.450.50">
    <property type="match status" value="1"/>
</dbReference>
<dbReference type="InterPro" id="IPR052704">
    <property type="entry name" value="ECF_Sigma-70_Domain"/>
</dbReference>
<comment type="caution">
    <text evidence="9">The sequence shown here is derived from an EMBL/GenBank/DDBJ whole genome shotgun (WGS) entry which is preliminary data.</text>
</comment>
<dbReference type="EMBL" id="QQAZ01000006">
    <property type="protein sequence ID" value="RDI49572.1"/>
    <property type="molecule type" value="Genomic_DNA"/>
</dbReference>
<dbReference type="NCBIfam" id="TIGR02957">
    <property type="entry name" value="SigX4"/>
    <property type="match status" value="1"/>
</dbReference>
<organism evidence="9 10">
    <name type="scientific">Nocardia mexicana</name>
    <dbReference type="NCBI Taxonomy" id="279262"/>
    <lineage>
        <taxon>Bacteria</taxon>
        <taxon>Bacillati</taxon>
        <taxon>Actinomycetota</taxon>
        <taxon>Actinomycetes</taxon>
        <taxon>Mycobacteriales</taxon>
        <taxon>Nocardiaceae</taxon>
        <taxon>Nocardia</taxon>
    </lineage>
</organism>
<dbReference type="InterPro" id="IPR014303">
    <property type="entry name" value="RNA_pol_sigma-70_ECF"/>
</dbReference>
<keyword evidence="6" id="KW-0804">Transcription</keyword>
<dbReference type="Proteomes" id="UP000255355">
    <property type="component" value="Unassembled WGS sequence"/>
</dbReference>
<dbReference type="AlphaFoldDB" id="A0A370H333"/>
<dbReference type="Pfam" id="PF04542">
    <property type="entry name" value="Sigma70_r2"/>
    <property type="match status" value="1"/>
</dbReference>
<reference evidence="9 10" key="1">
    <citation type="submission" date="2018-07" db="EMBL/GenBank/DDBJ databases">
        <title>Genomic Encyclopedia of Type Strains, Phase IV (KMG-IV): sequencing the most valuable type-strain genomes for metagenomic binning, comparative biology and taxonomic classification.</title>
        <authorList>
            <person name="Goeker M."/>
        </authorList>
    </citation>
    <scope>NUCLEOTIDE SEQUENCE [LARGE SCALE GENOMIC DNA]</scope>
    <source>
        <strain evidence="9 10">DSM 44952</strain>
    </source>
</reference>
<sequence length="299" mass="32628">MQDDTRGTDPAADPFIEHRRLLFGTAYQMLGSVSDAEDVLQDAWLKWHAAARDAVDHPKAYLVRTVTNLSLNRLTSARATRETYVGPWLPEPLLTTTDAAEETEMADSVSTAMLVVLETLTPVERAVFVLREVFGFSHGEIAGYLERPEATVRQISHRARSHVQSRRPRCDTDSAVRQEVTDKFLAAAHGGDVNALMELLAPDVTLWNDGGGKVTAARRPLHGPDHVARWMLGAMAKPTSAGAYMTPATINGELGLLVLVGDHPIGALTYDIVDGRVQNIRFQVNPDKLDGLRDAGATS</sequence>
<proteinExistence type="inferred from homology"/>
<name>A0A370H333_9NOCA</name>
<evidence type="ECO:0000256" key="4">
    <source>
        <dbReference type="ARBA" id="ARBA00023082"/>
    </source>
</evidence>
<dbReference type="SUPFAM" id="SSF88659">
    <property type="entry name" value="Sigma3 and sigma4 domains of RNA polymerase sigma factors"/>
    <property type="match status" value="1"/>
</dbReference>
<protein>
    <submittedName>
        <fullName evidence="9">RNA polymerase sigma-70 factor (ECF subfamily)</fullName>
    </submittedName>
</protein>
<feature type="domain" description="RNA polymerase sigma factor 70 region 4 type 2" evidence="8">
    <location>
        <begin position="113"/>
        <end position="162"/>
    </location>
</feature>
<evidence type="ECO:0000259" key="8">
    <source>
        <dbReference type="Pfam" id="PF08281"/>
    </source>
</evidence>
<dbReference type="SUPFAM" id="SSF88946">
    <property type="entry name" value="Sigma2 domain of RNA polymerase sigma factors"/>
    <property type="match status" value="1"/>
</dbReference>
<feature type="domain" description="RNA polymerase sigma-70 region 2" evidence="7">
    <location>
        <begin position="17"/>
        <end position="78"/>
    </location>
</feature>
<dbReference type="PANTHER" id="PTHR30173:SF36">
    <property type="entry name" value="ECF RNA POLYMERASE SIGMA FACTOR SIGJ"/>
    <property type="match status" value="1"/>
</dbReference>
<dbReference type="InterPro" id="IPR013249">
    <property type="entry name" value="RNA_pol_sigma70_r4_t2"/>
</dbReference>
<evidence type="ECO:0000256" key="3">
    <source>
        <dbReference type="ARBA" id="ARBA00023015"/>
    </source>
</evidence>
<dbReference type="Gene3D" id="1.10.10.10">
    <property type="entry name" value="Winged helix-like DNA-binding domain superfamily/Winged helix DNA-binding domain"/>
    <property type="match status" value="1"/>
</dbReference>
<comment type="subunit">
    <text evidence="2">Interacts transiently with the RNA polymerase catalytic core formed by RpoA, RpoB, RpoC and RpoZ (2 alpha, 1 beta, 1 beta' and 1 omega subunit) to form the RNA polymerase holoenzyme that can initiate transcription.</text>
</comment>
<dbReference type="NCBIfam" id="TIGR02937">
    <property type="entry name" value="sigma70-ECF"/>
    <property type="match status" value="1"/>
</dbReference>
<keyword evidence="10" id="KW-1185">Reference proteome</keyword>
<gene>
    <name evidence="9" type="ORF">DFR68_1066</name>
</gene>
<evidence type="ECO:0000313" key="9">
    <source>
        <dbReference type="EMBL" id="RDI49572.1"/>
    </source>
</evidence>
<evidence type="ECO:0000256" key="5">
    <source>
        <dbReference type="ARBA" id="ARBA00023125"/>
    </source>
</evidence>
<dbReference type="STRING" id="1210089.GCA_001613165_06447"/>
<dbReference type="GO" id="GO:0003677">
    <property type="term" value="F:DNA binding"/>
    <property type="evidence" value="ECO:0007669"/>
    <property type="project" value="UniProtKB-KW"/>
</dbReference>
<accession>A0A370H333</accession>
<evidence type="ECO:0000256" key="6">
    <source>
        <dbReference type="ARBA" id="ARBA00023163"/>
    </source>
</evidence>
<dbReference type="GO" id="GO:0006352">
    <property type="term" value="P:DNA-templated transcription initiation"/>
    <property type="evidence" value="ECO:0007669"/>
    <property type="project" value="InterPro"/>
</dbReference>
<dbReference type="SUPFAM" id="SSF54427">
    <property type="entry name" value="NTF2-like"/>
    <property type="match status" value="1"/>
</dbReference>
<evidence type="ECO:0000313" key="10">
    <source>
        <dbReference type="Proteomes" id="UP000255355"/>
    </source>
</evidence>
<dbReference type="InterPro" id="IPR013325">
    <property type="entry name" value="RNA_pol_sigma_r2"/>
</dbReference>
<keyword evidence="3" id="KW-0805">Transcription regulation</keyword>
<evidence type="ECO:0000256" key="1">
    <source>
        <dbReference type="ARBA" id="ARBA00010641"/>
    </source>
</evidence>
<dbReference type="InterPro" id="IPR014284">
    <property type="entry name" value="RNA_pol_sigma-70_dom"/>
</dbReference>